<dbReference type="EMBL" id="JBHTIR010004331">
    <property type="protein sequence ID" value="MFD0857012.1"/>
    <property type="molecule type" value="Genomic_DNA"/>
</dbReference>
<dbReference type="Pfam" id="PF13391">
    <property type="entry name" value="HNH_2"/>
    <property type="match status" value="1"/>
</dbReference>
<keyword evidence="3" id="KW-1185">Reference proteome</keyword>
<feature type="domain" description="HNH nuclease" evidence="1">
    <location>
        <begin position="224"/>
        <end position="272"/>
    </location>
</feature>
<keyword evidence="2" id="KW-0255">Endonuclease</keyword>
<organism evidence="2 3">
    <name type="scientific">Actinomadura adrarensis</name>
    <dbReference type="NCBI Taxonomy" id="1819600"/>
    <lineage>
        <taxon>Bacteria</taxon>
        <taxon>Bacillati</taxon>
        <taxon>Actinomycetota</taxon>
        <taxon>Actinomycetes</taxon>
        <taxon>Streptosporangiales</taxon>
        <taxon>Thermomonosporaceae</taxon>
        <taxon>Actinomadura</taxon>
    </lineage>
</organism>
<proteinExistence type="predicted"/>
<evidence type="ECO:0000313" key="3">
    <source>
        <dbReference type="Proteomes" id="UP001597083"/>
    </source>
</evidence>
<dbReference type="InterPro" id="IPR003615">
    <property type="entry name" value="HNH_nuc"/>
</dbReference>
<evidence type="ECO:0000313" key="2">
    <source>
        <dbReference type="EMBL" id="MFD0857012.1"/>
    </source>
</evidence>
<keyword evidence="2" id="KW-0540">Nuclease</keyword>
<keyword evidence="2" id="KW-0378">Hydrolase</keyword>
<dbReference type="GO" id="GO:0004519">
    <property type="term" value="F:endonuclease activity"/>
    <property type="evidence" value="ECO:0007669"/>
    <property type="project" value="UniProtKB-KW"/>
</dbReference>
<gene>
    <name evidence="2" type="ORF">ACFQ07_32590</name>
</gene>
<protein>
    <submittedName>
        <fullName evidence="2">HNH endonuclease</fullName>
    </submittedName>
</protein>
<dbReference type="Proteomes" id="UP001597083">
    <property type="component" value="Unassembled WGS sequence"/>
</dbReference>
<name>A0ABW3CTX1_9ACTN</name>
<evidence type="ECO:0000259" key="1">
    <source>
        <dbReference type="Pfam" id="PF13391"/>
    </source>
</evidence>
<dbReference type="CDD" id="cd00085">
    <property type="entry name" value="HNHc"/>
    <property type="match status" value="1"/>
</dbReference>
<accession>A0ABW3CTX1</accession>
<comment type="caution">
    <text evidence="2">The sequence shown here is derived from an EMBL/GenBank/DDBJ whole genome shotgun (WGS) entry which is preliminary data.</text>
</comment>
<sequence>MWFWDLDLLNHMHHPADVRAYVGVTDGSWAAFLAARPQLDEVNFWRPSGGRAFRVLEVGEPFFFKSHAPENRIVGGGFYSGFVALPASEVWDLYGEGNGAASLTEMRERIAYYRRSAIGQEEDPIVGCVLLRDVRFFAAERWADPPLDFAPNIVQGKSFDLAAHAEAEYFRDLIGRLLGHDAEIDLSRPWHRPGPVYGDPRLAPQRLGQQAFKAVVLAAYEGCCAVTGSNVRPILQAAHVRPLHRGGEHRLDNGILLRSDVHTLFDQGYLGLDAEHRLTVSPHLDAEFGSGAQYYRSMAGQPVALPNRSADRPGKEFIEWHTNNVFKA</sequence>
<reference evidence="3" key="1">
    <citation type="journal article" date="2019" name="Int. J. Syst. Evol. Microbiol.">
        <title>The Global Catalogue of Microorganisms (GCM) 10K type strain sequencing project: providing services to taxonomists for standard genome sequencing and annotation.</title>
        <authorList>
            <consortium name="The Broad Institute Genomics Platform"/>
            <consortium name="The Broad Institute Genome Sequencing Center for Infectious Disease"/>
            <person name="Wu L."/>
            <person name="Ma J."/>
        </authorList>
    </citation>
    <scope>NUCLEOTIDE SEQUENCE [LARGE SCALE GENOMIC DNA]</scope>
    <source>
        <strain evidence="3">JCM 31696</strain>
    </source>
</reference>